<protein>
    <recommendedName>
        <fullName evidence="4">Sulfotransferase</fullName>
    </recommendedName>
</protein>
<accession>A0AB34IWD0</accession>
<dbReference type="Gene3D" id="3.40.50.300">
    <property type="entry name" value="P-loop containing nucleotide triphosphate hydrolases"/>
    <property type="match status" value="1"/>
</dbReference>
<proteinExistence type="predicted"/>
<evidence type="ECO:0000313" key="3">
    <source>
        <dbReference type="Proteomes" id="UP001515480"/>
    </source>
</evidence>
<dbReference type="AlphaFoldDB" id="A0AB34IWD0"/>
<name>A0AB34IWD0_PRYPA</name>
<comment type="caution">
    <text evidence="2">The sequence shown here is derived from an EMBL/GenBank/DDBJ whole genome shotgun (WGS) entry which is preliminary data.</text>
</comment>
<keyword evidence="3" id="KW-1185">Reference proteome</keyword>
<dbReference type="InterPro" id="IPR027417">
    <property type="entry name" value="P-loop_NTPase"/>
</dbReference>
<dbReference type="Proteomes" id="UP001515480">
    <property type="component" value="Unassembled WGS sequence"/>
</dbReference>
<dbReference type="EMBL" id="JBGBPQ010000016">
    <property type="protein sequence ID" value="KAL1508376.1"/>
    <property type="molecule type" value="Genomic_DNA"/>
</dbReference>
<reference evidence="2 3" key="1">
    <citation type="journal article" date="2024" name="Science">
        <title>Giant polyketide synthase enzymes in the biosynthesis of giant marine polyether toxins.</title>
        <authorList>
            <person name="Fallon T.R."/>
            <person name="Shende V.V."/>
            <person name="Wierzbicki I.H."/>
            <person name="Pendleton A.L."/>
            <person name="Watervoot N.F."/>
            <person name="Auber R.P."/>
            <person name="Gonzalez D.J."/>
            <person name="Wisecaver J.H."/>
            <person name="Moore B.S."/>
        </authorList>
    </citation>
    <scope>NUCLEOTIDE SEQUENCE [LARGE SCALE GENOMIC DNA]</scope>
    <source>
        <strain evidence="2 3">12B1</strain>
    </source>
</reference>
<organism evidence="2 3">
    <name type="scientific">Prymnesium parvum</name>
    <name type="common">Toxic golden alga</name>
    <dbReference type="NCBI Taxonomy" id="97485"/>
    <lineage>
        <taxon>Eukaryota</taxon>
        <taxon>Haptista</taxon>
        <taxon>Haptophyta</taxon>
        <taxon>Prymnesiophyceae</taxon>
        <taxon>Prymnesiales</taxon>
        <taxon>Prymnesiaceae</taxon>
        <taxon>Prymnesium</taxon>
    </lineage>
</organism>
<evidence type="ECO:0000256" key="1">
    <source>
        <dbReference type="SAM" id="MobiDB-lite"/>
    </source>
</evidence>
<gene>
    <name evidence="2" type="ORF">AB1Y20_004486</name>
</gene>
<feature type="compositionally biased region" description="Basic and acidic residues" evidence="1">
    <location>
        <begin position="380"/>
        <end position="398"/>
    </location>
</feature>
<dbReference type="SUPFAM" id="SSF52540">
    <property type="entry name" value="P-loop containing nucleoside triphosphate hydrolases"/>
    <property type="match status" value="1"/>
</dbReference>
<feature type="region of interest" description="Disordered" evidence="1">
    <location>
        <begin position="371"/>
        <end position="398"/>
    </location>
</feature>
<evidence type="ECO:0008006" key="4">
    <source>
        <dbReference type="Google" id="ProtNLM"/>
    </source>
</evidence>
<evidence type="ECO:0000313" key="2">
    <source>
        <dbReference type="EMBL" id="KAL1508376.1"/>
    </source>
</evidence>
<sequence length="432" mass="47998">MQRVLASPFGDAASQQLAHELQRLANDSNTKSSRRRRKALLLEHLQAHWRPGRSGGAEARDSVRLGRWMQRTAGASLCARATNTPELCRAMLHSADHSLWFGPIASLGCRCPHLAGEYDTLAVGTHHKTGTVLIEQVPRPHLLPSPSRCAYLHVPRRWPLRAPSQLMLELTKLSSSSMLIKPKWSACGAPREQRAQAPKPNGSWSPPTDLFPRPAAELRVPRICVDEHAREPLPAPLARQPLVHVIRDPLEVCVSSYQYALRSKEAWLHKPMASLGGKSWQAHYKSSNVREGLVLECRRCMKELRQMEALFVGSGRRPSTLTLRFEELETDFDETILRLLIFAGLVPDGASPIQLVRQDSLLRQLSKHDLGRRAPGQGLHAHEAAHEPAPEERGKPLDADNFSRDVVSFQVTAGDVGIRLPTGGAAFYVHDP</sequence>